<dbReference type="Gene3D" id="2.60.40.10">
    <property type="entry name" value="Immunoglobulins"/>
    <property type="match status" value="2"/>
</dbReference>
<feature type="compositionally biased region" description="Low complexity" evidence="1">
    <location>
        <begin position="74"/>
        <end position="83"/>
    </location>
</feature>
<feature type="region of interest" description="Disordered" evidence="1">
    <location>
        <begin position="31"/>
        <end position="101"/>
    </location>
</feature>
<evidence type="ECO:0000313" key="3">
    <source>
        <dbReference type="EMBL" id="PZX57278.1"/>
    </source>
</evidence>
<dbReference type="InterPro" id="IPR018392">
    <property type="entry name" value="LysM"/>
</dbReference>
<dbReference type="AlphaFoldDB" id="A0A2W7R8S5"/>
<dbReference type="CDD" id="cd00118">
    <property type="entry name" value="LysM"/>
    <property type="match status" value="1"/>
</dbReference>
<feature type="domain" description="LysM" evidence="2">
    <location>
        <begin position="380"/>
        <end position="429"/>
    </location>
</feature>
<sequence length="434" mass="44034">MGARAALLAGGAACAGGVAYVGWSLSRPAAPPPTAIAAVQPAPPPVKTPAKPDPIALPAPVAKKPEPPPPPGPASRTAAAEPAAAPPKPSDLKAPPPKLLIDHPEPAFDVVRVETDGSALVAGRAVRGATVTVLVDGAEIQTTTADPGGRFAVLFDMAPDGKPHRVTLRMALADGSQLASTESVLVAALTPLEEMEDAETASAPTALLVSETGVRVMQPEGEDVTEPVTGVTIDTIAYAADGAVLLSGRGTPADYVRIYLDNAEKITVPISAEGAWNTSLPLVPPGLYTLRADQLDASGTVVARFETPFKRETDETIAAALEAQGDLQPAAASADPAVPAPPASEGAPALAIAPDAPPALAAPGSPGAVAAADAAAGGPITVTVQPGFTLWRIAEDNFGSGIRYVQVYEANRDRIRDADLIYPGQVFTLPSRTD</sequence>
<dbReference type="PANTHER" id="PTHR34700">
    <property type="entry name" value="POTASSIUM BINDING PROTEIN KBP"/>
    <property type="match status" value="1"/>
</dbReference>
<evidence type="ECO:0000313" key="4">
    <source>
        <dbReference type="Proteomes" id="UP000249538"/>
    </source>
</evidence>
<proteinExistence type="predicted"/>
<dbReference type="SMART" id="SM00257">
    <property type="entry name" value="LysM"/>
    <property type="match status" value="1"/>
</dbReference>
<dbReference type="Gene3D" id="3.10.350.10">
    <property type="entry name" value="LysM domain"/>
    <property type="match status" value="1"/>
</dbReference>
<evidence type="ECO:0000259" key="2">
    <source>
        <dbReference type="PROSITE" id="PS51782"/>
    </source>
</evidence>
<protein>
    <submittedName>
        <fullName evidence="3">LysM domain-containing protein</fullName>
    </submittedName>
</protein>
<reference evidence="3 4" key="1">
    <citation type="submission" date="2018-06" db="EMBL/GenBank/DDBJ databases">
        <title>Genomic Encyclopedia of Archaeal and Bacterial Type Strains, Phase II (KMG-II): from individual species to whole genera.</title>
        <authorList>
            <person name="Goeker M."/>
        </authorList>
    </citation>
    <scope>NUCLEOTIDE SEQUENCE [LARGE SCALE GENOMIC DNA]</scope>
    <source>
        <strain evidence="3 4">DSM 18774</strain>
    </source>
</reference>
<dbReference type="InterPro" id="IPR036779">
    <property type="entry name" value="LysM_dom_sf"/>
</dbReference>
<gene>
    <name evidence="3" type="ORF">LX76_00820</name>
</gene>
<evidence type="ECO:0000256" key="1">
    <source>
        <dbReference type="SAM" id="MobiDB-lite"/>
    </source>
</evidence>
<feature type="compositionally biased region" description="Pro residues" evidence="1">
    <location>
        <begin position="41"/>
        <end position="57"/>
    </location>
</feature>
<dbReference type="Pfam" id="PF01476">
    <property type="entry name" value="LysM"/>
    <property type="match status" value="1"/>
</dbReference>
<dbReference type="PROSITE" id="PS51782">
    <property type="entry name" value="LYSM"/>
    <property type="match status" value="1"/>
</dbReference>
<feature type="region of interest" description="Disordered" evidence="1">
    <location>
        <begin position="328"/>
        <end position="350"/>
    </location>
</feature>
<dbReference type="EMBL" id="QKZS01000002">
    <property type="protein sequence ID" value="PZX57278.1"/>
    <property type="molecule type" value="Genomic_DNA"/>
</dbReference>
<accession>A0A2W7R8S5</accession>
<dbReference type="InterPro" id="IPR013783">
    <property type="entry name" value="Ig-like_fold"/>
</dbReference>
<dbReference type="InterPro" id="IPR052196">
    <property type="entry name" value="Bact_Kbp"/>
</dbReference>
<feature type="compositionally biased region" description="Pro residues" evidence="1">
    <location>
        <begin position="84"/>
        <end position="98"/>
    </location>
</feature>
<name>A0A2W7R8S5_9RHOB</name>
<dbReference type="Proteomes" id="UP000249538">
    <property type="component" value="Unassembled WGS sequence"/>
</dbReference>
<organism evidence="3 4">
    <name type="scientific">Cereibacter changlensis</name>
    <dbReference type="NCBI Taxonomy" id="402884"/>
    <lineage>
        <taxon>Bacteria</taxon>
        <taxon>Pseudomonadati</taxon>
        <taxon>Pseudomonadota</taxon>
        <taxon>Alphaproteobacteria</taxon>
        <taxon>Rhodobacterales</taxon>
        <taxon>Paracoccaceae</taxon>
        <taxon>Cereibacter</taxon>
    </lineage>
</organism>
<dbReference type="PANTHER" id="PTHR34700:SF4">
    <property type="entry name" value="PHAGE-LIKE ELEMENT PBSX PROTEIN XKDP"/>
    <property type="match status" value="1"/>
</dbReference>
<comment type="caution">
    <text evidence="3">The sequence shown here is derived from an EMBL/GenBank/DDBJ whole genome shotgun (WGS) entry which is preliminary data.</text>
</comment>